<keyword evidence="4" id="KW-0418">Kinase</keyword>
<dbReference type="AlphaFoldDB" id="A0AAE0INU1"/>
<dbReference type="Proteomes" id="UP001286456">
    <property type="component" value="Unassembled WGS sequence"/>
</dbReference>
<dbReference type="InterPro" id="IPR017441">
    <property type="entry name" value="Protein_kinase_ATP_BS"/>
</dbReference>
<dbReference type="PROSITE" id="PS50011">
    <property type="entry name" value="PROTEIN_KINASE_DOM"/>
    <property type="match status" value="1"/>
</dbReference>
<keyword evidence="5" id="KW-1185">Reference proteome</keyword>
<sequence>MTKLPYSHIPLAPFCDISSGTISHAFLSLSLPFVAMDIASLVASSLGVADITVRVGLGLRQLQKSFSEALEHADNIAQQAKTIDFAIREICSLLEKSPDTFPVSFEFHLDESTTAIGRVVGQIQDHTDAVKAKAEKSPSRGKILQLWHADKVGQWEKNLGVQTQALTLLLQVANLRSNVERVSVLEQASSKRLFERASSFSARVGSSSRVLGSGQSFYAETKTFSFDPDLLRTKVYRRACESAWRQIVTENGDEYGDNCSSLSESCASSSNHVAVSSGDSIHGSSAGIKEISDGLPRRTTSDTKKMSGSAPQLVSETSTAGQTQDTNISSDTYATQSTFATTISSDSQPAIAEQSSVKPLSSASSGKSTVRVVVDTVGSDEVELPVCHVSEHYRLVRESIPNIRDRILVAGGIDPAVYQGAMTGCNIETSGQATHQFPFTAAFLGAALEKMEECYYSAIEVIAQFSPPPLVDDNLATTQTVATRSATVPHIIVDSHKALPFTTRAQIGKGGFGKVFQVKIDPGLSHSLVDAKPAQVFAVKKLVNEKAFRRESDILRQLSSQSQHRHIIKLLATFEHRQKTDMNSMYYLLFPWAVGDLRDFWYNADTPKATSNDLCSQRDTGHLARWVLEQCVGLADGLRQIHTVLNTSHGRTPRPHRLTEAWEEPQRYGRHGDIKPDNILWFRDDSESPGHLVIADFGLGRLHSSISKGKPESTSPKRIACTPTYRAPECDWSLTGGGPPVSQAYDIWSLGCVYLEFITWLLKGHGYGVDEFRRKRRTHAADEAFFTHLDGGEFWLSPAVEEQTQMLRREASRVDPPDVSEGLNTFLEFVIPCLSIDAGKRPKATTLAVELQKTIEWPGTSSGSQT</sequence>
<organism evidence="4 5">
    <name type="scientific">Cercophora scortea</name>
    <dbReference type="NCBI Taxonomy" id="314031"/>
    <lineage>
        <taxon>Eukaryota</taxon>
        <taxon>Fungi</taxon>
        <taxon>Dikarya</taxon>
        <taxon>Ascomycota</taxon>
        <taxon>Pezizomycotina</taxon>
        <taxon>Sordariomycetes</taxon>
        <taxon>Sordariomycetidae</taxon>
        <taxon>Sordariales</taxon>
        <taxon>Lasiosphaeriaceae</taxon>
        <taxon>Cercophora</taxon>
    </lineage>
</organism>
<gene>
    <name evidence="4" type="ORF">B0T19DRAFT_423890</name>
</gene>
<dbReference type="SUPFAM" id="SSF56112">
    <property type="entry name" value="Protein kinase-like (PK-like)"/>
    <property type="match status" value="1"/>
</dbReference>
<proteinExistence type="predicted"/>
<dbReference type="Gene3D" id="3.30.200.20">
    <property type="entry name" value="Phosphorylase Kinase, domain 1"/>
    <property type="match status" value="1"/>
</dbReference>
<dbReference type="InterPro" id="IPR000719">
    <property type="entry name" value="Prot_kinase_dom"/>
</dbReference>
<dbReference type="PANTHER" id="PTHR24359:SF37">
    <property type="entry name" value="PROTEIN KINASE DOMAIN-CONTAINING PROTEIN"/>
    <property type="match status" value="1"/>
</dbReference>
<feature type="compositionally biased region" description="Basic and acidic residues" evidence="2">
    <location>
        <begin position="290"/>
        <end position="305"/>
    </location>
</feature>
<dbReference type="Pfam" id="PF00069">
    <property type="entry name" value="Pkinase"/>
    <property type="match status" value="1"/>
</dbReference>
<accession>A0AAE0INU1</accession>
<dbReference type="Gene3D" id="1.10.510.10">
    <property type="entry name" value="Transferase(Phosphotransferase) domain 1"/>
    <property type="match status" value="1"/>
</dbReference>
<reference evidence="4" key="1">
    <citation type="journal article" date="2023" name="Mol. Phylogenet. Evol.">
        <title>Genome-scale phylogeny and comparative genomics of the fungal order Sordariales.</title>
        <authorList>
            <person name="Hensen N."/>
            <person name="Bonometti L."/>
            <person name="Westerberg I."/>
            <person name="Brannstrom I.O."/>
            <person name="Guillou S."/>
            <person name="Cros-Aarteil S."/>
            <person name="Calhoun S."/>
            <person name="Haridas S."/>
            <person name="Kuo A."/>
            <person name="Mondo S."/>
            <person name="Pangilinan J."/>
            <person name="Riley R."/>
            <person name="LaButti K."/>
            <person name="Andreopoulos B."/>
            <person name="Lipzen A."/>
            <person name="Chen C."/>
            <person name="Yan M."/>
            <person name="Daum C."/>
            <person name="Ng V."/>
            <person name="Clum A."/>
            <person name="Steindorff A."/>
            <person name="Ohm R.A."/>
            <person name="Martin F."/>
            <person name="Silar P."/>
            <person name="Natvig D.O."/>
            <person name="Lalanne C."/>
            <person name="Gautier V."/>
            <person name="Ament-Velasquez S.L."/>
            <person name="Kruys A."/>
            <person name="Hutchinson M.I."/>
            <person name="Powell A.J."/>
            <person name="Barry K."/>
            <person name="Miller A.N."/>
            <person name="Grigoriev I.V."/>
            <person name="Debuchy R."/>
            <person name="Gladieux P."/>
            <person name="Hiltunen Thoren M."/>
            <person name="Johannesson H."/>
        </authorList>
    </citation>
    <scope>NUCLEOTIDE SEQUENCE</scope>
    <source>
        <strain evidence="4">SMH4131-1</strain>
    </source>
</reference>
<protein>
    <submittedName>
        <fullName evidence="4">Kinase-like domain-containing protein</fullName>
    </submittedName>
</protein>
<feature type="region of interest" description="Disordered" evidence="2">
    <location>
        <begin position="273"/>
        <end position="330"/>
    </location>
</feature>
<reference evidence="4" key="2">
    <citation type="submission" date="2023-06" db="EMBL/GenBank/DDBJ databases">
        <authorList>
            <consortium name="Lawrence Berkeley National Laboratory"/>
            <person name="Haridas S."/>
            <person name="Hensen N."/>
            <person name="Bonometti L."/>
            <person name="Westerberg I."/>
            <person name="Brannstrom I.O."/>
            <person name="Guillou S."/>
            <person name="Cros-Aarteil S."/>
            <person name="Calhoun S."/>
            <person name="Kuo A."/>
            <person name="Mondo S."/>
            <person name="Pangilinan J."/>
            <person name="Riley R."/>
            <person name="Labutti K."/>
            <person name="Andreopoulos B."/>
            <person name="Lipzen A."/>
            <person name="Chen C."/>
            <person name="Yanf M."/>
            <person name="Daum C."/>
            <person name="Ng V."/>
            <person name="Clum A."/>
            <person name="Steindorff A."/>
            <person name="Ohm R."/>
            <person name="Martin F."/>
            <person name="Silar P."/>
            <person name="Natvig D."/>
            <person name="Lalanne C."/>
            <person name="Gautier V."/>
            <person name="Ament-Velasquez S.L."/>
            <person name="Kruys A."/>
            <person name="Hutchinson M.I."/>
            <person name="Powell A.J."/>
            <person name="Barry K."/>
            <person name="Miller A.N."/>
            <person name="Grigoriev I.V."/>
            <person name="Debuchy R."/>
            <person name="Gladieux P."/>
            <person name="Thoren M.H."/>
            <person name="Johannesson H."/>
        </authorList>
    </citation>
    <scope>NUCLEOTIDE SEQUENCE</scope>
    <source>
        <strain evidence="4">SMH4131-1</strain>
    </source>
</reference>
<evidence type="ECO:0000259" key="3">
    <source>
        <dbReference type="PROSITE" id="PS50011"/>
    </source>
</evidence>
<dbReference type="SMART" id="SM00220">
    <property type="entry name" value="S_TKc"/>
    <property type="match status" value="1"/>
</dbReference>
<keyword evidence="4" id="KW-0808">Transferase</keyword>
<keyword evidence="1" id="KW-0547">Nucleotide-binding</keyword>
<dbReference type="GO" id="GO:0004674">
    <property type="term" value="F:protein serine/threonine kinase activity"/>
    <property type="evidence" value="ECO:0007669"/>
    <property type="project" value="TreeGrafter"/>
</dbReference>
<evidence type="ECO:0000313" key="5">
    <source>
        <dbReference type="Proteomes" id="UP001286456"/>
    </source>
</evidence>
<evidence type="ECO:0000313" key="4">
    <source>
        <dbReference type="EMBL" id="KAK3328197.1"/>
    </source>
</evidence>
<dbReference type="GO" id="GO:0005524">
    <property type="term" value="F:ATP binding"/>
    <property type="evidence" value="ECO:0007669"/>
    <property type="project" value="UniProtKB-UniRule"/>
</dbReference>
<feature type="domain" description="Protein kinase" evidence="3">
    <location>
        <begin position="501"/>
        <end position="855"/>
    </location>
</feature>
<name>A0AAE0INU1_9PEZI</name>
<dbReference type="InterPro" id="IPR011009">
    <property type="entry name" value="Kinase-like_dom_sf"/>
</dbReference>
<dbReference type="PROSITE" id="PS00107">
    <property type="entry name" value="PROTEIN_KINASE_ATP"/>
    <property type="match status" value="1"/>
</dbReference>
<comment type="caution">
    <text evidence="4">The sequence shown here is derived from an EMBL/GenBank/DDBJ whole genome shotgun (WGS) entry which is preliminary data.</text>
</comment>
<feature type="compositionally biased region" description="Polar residues" evidence="2">
    <location>
        <begin position="273"/>
        <end position="283"/>
    </location>
</feature>
<keyword evidence="1" id="KW-0067">ATP-binding</keyword>
<feature type="compositionally biased region" description="Polar residues" evidence="2">
    <location>
        <begin position="309"/>
        <end position="330"/>
    </location>
</feature>
<dbReference type="PANTHER" id="PTHR24359">
    <property type="entry name" value="SERINE/THREONINE-PROTEIN KINASE SBK1"/>
    <property type="match status" value="1"/>
</dbReference>
<evidence type="ECO:0000256" key="2">
    <source>
        <dbReference type="SAM" id="MobiDB-lite"/>
    </source>
</evidence>
<evidence type="ECO:0000256" key="1">
    <source>
        <dbReference type="PROSITE-ProRule" id="PRU10141"/>
    </source>
</evidence>
<dbReference type="EMBL" id="JAUEPO010000003">
    <property type="protein sequence ID" value="KAK3328197.1"/>
    <property type="molecule type" value="Genomic_DNA"/>
</dbReference>
<feature type="binding site" evidence="1">
    <location>
        <position position="540"/>
    </location>
    <ligand>
        <name>ATP</name>
        <dbReference type="ChEBI" id="CHEBI:30616"/>
    </ligand>
</feature>
<feature type="region of interest" description="Disordered" evidence="2">
    <location>
        <begin position="343"/>
        <end position="363"/>
    </location>
</feature>
<dbReference type="CDD" id="cd00180">
    <property type="entry name" value="PKc"/>
    <property type="match status" value="1"/>
</dbReference>